<organism evidence="3 4">
    <name type="scientific">Amphiplicatus metriothermophilus</name>
    <dbReference type="NCBI Taxonomy" id="1519374"/>
    <lineage>
        <taxon>Bacteria</taxon>
        <taxon>Pseudomonadati</taxon>
        <taxon>Pseudomonadota</taxon>
        <taxon>Alphaproteobacteria</taxon>
        <taxon>Parvularculales</taxon>
        <taxon>Parvularculaceae</taxon>
        <taxon>Amphiplicatus</taxon>
    </lineage>
</organism>
<sequence>MTVDKDARPSLTLQRRFDAPVRLVYAAWTQPEHMMRWWGTKDAVTLRAEADVRIGGRYRVAFRTPDGETHDVSGTYLDVIPEEKLVFTWAWITMPERESQVTLLFRAEGERTLLTLHHEKFFDEEVRDNHRIGWGEALDNLERLFA</sequence>
<dbReference type="AlphaFoldDB" id="A0A239PZ29"/>
<evidence type="ECO:0000313" key="4">
    <source>
        <dbReference type="Proteomes" id="UP000198346"/>
    </source>
</evidence>
<dbReference type="EMBL" id="FZQA01000008">
    <property type="protein sequence ID" value="SNT75420.1"/>
    <property type="molecule type" value="Genomic_DNA"/>
</dbReference>
<keyword evidence="4" id="KW-1185">Reference proteome</keyword>
<accession>A0A239PZ29</accession>
<evidence type="ECO:0000259" key="2">
    <source>
        <dbReference type="Pfam" id="PF08327"/>
    </source>
</evidence>
<dbReference type="OrthoDB" id="9805228at2"/>
<evidence type="ECO:0000313" key="3">
    <source>
        <dbReference type="EMBL" id="SNT75420.1"/>
    </source>
</evidence>
<dbReference type="Gene3D" id="3.30.530.20">
    <property type="match status" value="1"/>
</dbReference>
<protein>
    <submittedName>
        <fullName evidence="3">Uncharacterized conserved protein YndB, AHSA1/START domain</fullName>
    </submittedName>
</protein>
<dbReference type="SUPFAM" id="SSF55961">
    <property type="entry name" value="Bet v1-like"/>
    <property type="match status" value="1"/>
</dbReference>
<dbReference type="Proteomes" id="UP000198346">
    <property type="component" value="Unassembled WGS sequence"/>
</dbReference>
<dbReference type="RefSeq" id="WP_089413153.1">
    <property type="nucleotide sequence ID" value="NZ_FZQA01000008.1"/>
</dbReference>
<evidence type="ECO:0000256" key="1">
    <source>
        <dbReference type="ARBA" id="ARBA00006817"/>
    </source>
</evidence>
<proteinExistence type="inferred from homology"/>
<dbReference type="InterPro" id="IPR023393">
    <property type="entry name" value="START-like_dom_sf"/>
</dbReference>
<dbReference type="CDD" id="cd07814">
    <property type="entry name" value="SRPBCC_CalC_Aha1-like"/>
    <property type="match status" value="1"/>
</dbReference>
<reference evidence="3 4" key="1">
    <citation type="submission" date="2017-07" db="EMBL/GenBank/DDBJ databases">
        <authorList>
            <person name="Sun Z.S."/>
            <person name="Albrecht U."/>
            <person name="Echele G."/>
            <person name="Lee C.C."/>
        </authorList>
    </citation>
    <scope>NUCLEOTIDE SEQUENCE [LARGE SCALE GENOMIC DNA]</scope>
    <source>
        <strain evidence="3 4">CGMCC 1.12710</strain>
    </source>
</reference>
<name>A0A239PZ29_9PROT</name>
<comment type="similarity">
    <text evidence="1">Belongs to the AHA1 family.</text>
</comment>
<dbReference type="Pfam" id="PF08327">
    <property type="entry name" value="AHSA1"/>
    <property type="match status" value="1"/>
</dbReference>
<feature type="domain" description="Activator of Hsp90 ATPase homologue 1/2-like C-terminal" evidence="2">
    <location>
        <begin position="18"/>
        <end position="145"/>
    </location>
</feature>
<dbReference type="InterPro" id="IPR013538">
    <property type="entry name" value="ASHA1/2-like_C"/>
</dbReference>
<gene>
    <name evidence="3" type="ORF">SAMN06297382_2730</name>
</gene>